<dbReference type="InterPro" id="IPR037066">
    <property type="entry name" value="Plug_dom_sf"/>
</dbReference>
<dbReference type="InterPro" id="IPR036942">
    <property type="entry name" value="Beta-barrel_TonB_sf"/>
</dbReference>
<keyword evidence="4" id="KW-0410">Iron transport</keyword>
<keyword evidence="5 10" id="KW-0812">Transmembrane</keyword>
<dbReference type="Gene3D" id="2.60.40.1120">
    <property type="entry name" value="Carboxypeptidase-like, regulatory domain"/>
    <property type="match status" value="1"/>
</dbReference>
<dbReference type="InterPro" id="IPR011662">
    <property type="entry name" value="Secretin/TonB_short_N"/>
</dbReference>
<evidence type="ECO:0000256" key="10">
    <source>
        <dbReference type="PROSITE-ProRule" id="PRU01360"/>
    </source>
</evidence>
<dbReference type="Pfam" id="PF07660">
    <property type="entry name" value="STN"/>
    <property type="match status" value="1"/>
</dbReference>
<evidence type="ECO:0000256" key="7">
    <source>
        <dbReference type="ARBA" id="ARBA00023077"/>
    </source>
</evidence>
<evidence type="ECO:0000256" key="1">
    <source>
        <dbReference type="ARBA" id="ARBA00004571"/>
    </source>
</evidence>
<evidence type="ECO:0000256" key="4">
    <source>
        <dbReference type="ARBA" id="ARBA00022496"/>
    </source>
</evidence>
<keyword evidence="7 11" id="KW-0798">TonB box</keyword>
<dbReference type="RefSeq" id="WP_211977499.1">
    <property type="nucleotide sequence ID" value="NZ_CBFHAM010000060.1"/>
</dbReference>
<dbReference type="InterPro" id="IPR039426">
    <property type="entry name" value="TonB-dep_rcpt-like"/>
</dbReference>
<keyword evidence="3 10" id="KW-1134">Transmembrane beta strand</keyword>
<gene>
    <name evidence="13" type="ORF">KE626_33745</name>
</gene>
<dbReference type="InterPro" id="IPR023997">
    <property type="entry name" value="TonB-dep_OMP_SusC/RagA_CS"/>
</dbReference>
<keyword evidence="9 10" id="KW-0998">Cell outer membrane</keyword>
<dbReference type="InterPro" id="IPR023996">
    <property type="entry name" value="TonB-dep_OMP_SusC/RagA"/>
</dbReference>
<evidence type="ECO:0000256" key="3">
    <source>
        <dbReference type="ARBA" id="ARBA00022452"/>
    </source>
</evidence>
<evidence type="ECO:0000313" key="13">
    <source>
        <dbReference type="EMBL" id="MBS0032344.1"/>
    </source>
</evidence>
<feature type="domain" description="Secretin/TonB short N-terminal" evidence="12">
    <location>
        <begin position="69"/>
        <end position="120"/>
    </location>
</feature>
<dbReference type="EMBL" id="JAGTXB010000033">
    <property type="protein sequence ID" value="MBS0032344.1"/>
    <property type="molecule type" value="Genomic_DNA"/>
</dbReference>
<evidence type="ECO:0000313" key="14">
    <source>
        <dbReference type="Proteomes" id="UP000676386"/>
    </source>
</evidence>
<keyword evidence="13" id="KW-0675">Receptor</keyword>
<proteinExistence type="inferred from homology"/>
<dbReference type="Pfam" id="PF13715">
    <property type="entry name" value="CarbopepD_reg_2"/>
    <property type="match status" value="1"/>
</dbReference>
<accession>A0ABS5JAU9</accession>
<protein>
    <submittedName>
        <fullName evidence="13">TonB-dependent receptor</fullName>
    </submittedName>
</protein>
<sequence>MKKNVPPARGVMTPRVLKFLLCMKLSLLIIFLTASQVYAEKVFSQTITASFEQVELRAILNVIEKKAKVRFIYNYDLNLLTKKVDFSMKNATVSDALNKLLENSGLRYRDMGNNLIVISQGNDVATAGQARVTVTGTVTDDSNQPLPGVSINVKGTTLGTATSPDGHFTLNVRTANDTLLFTYIGFASQEHALAGRTTLNVKLVAVSSNLNDVVVVGYGTQKKQNVTGAIASVSMKEIHDMPVSNVASALQGKIAGVVVQQNSGSPGKTPAIKVRGFGSISAGTSPLIVVDGNIVPPSVFGLLDAEEIDKIDVLKDASSAAIYGSRGSNGVILVTTKRGVPGKIRMNLNAYTGFQQVSKKLDVLNSQQYAEFAKDAANNAYLDNVPGAQISDPNSARPSNYLRYRYPRGESFDWLNFDDPAKLAALPDYHYQDLIFRTAPISNYQFSATGGSENVQYTVSAGYLKQDGIIRKSTMDRYTLRANVDIQATPKLTIGVNINPSYKITQEVRSDGHWASNGIINAALNTMPMAPIYGPDGSYSSMAALAAPYNLPGITNPVANITEYNSPFHETNLLSNAYAEYKFLPNLKYRVSGNANLYQNRRNTYTTSKMPLNQQLPPTAATGTAFSEQGVSWLVNQVLSYNVSFRNVHNLEVLAGTESSKLQYQSSDAAGNTFANDIVQTLNAAGQPASVSSQITENATVSYFARVDYNYKTKYLLKVSVRRDGSSIFGPDNRFGTFPAASAGWRVSEEPFMKNLPLLSELKLRVSYGLSGNNSFNNYYPYVGSVGSSNYAFYNNIVTGLAISTLGNPGLSWERNQQLDLGVDIGIIQNRISLTVDYYDRITKDLLLSVNVPTLTGFGSAVKNIGKMSNKGFEFGVNSYNLTGAFTWNTSANLSFNRNKVLALGPTGDPILSGSGVGETNITMIGEPIGSFYGYKQLGIFKDAADLHTNPHDNTTRPGDLKYEDVNGDGAIDAKDRTIIGNNQPDFIYGISNTFSYKNIDLAIAIQGTQGGQILNLSRRFFDNLEGGGNNLTVALDRWRSPENPGNGKVPRANARTTGNNNAVSSRWVEDGSYLRIQNISLGYRLPKSVISRLKLQQVRIYASAQNLYTWTKYLNFNPEVSNYEGPLTGGVDYGSYPLSKTVTFGINVGF</sequence>
<keyword evidence="6" id="KW-0408">Iron</keyword>
<evidence type="ECO:0000256" key="8">
    <source>
        <dbReference type="ARBA" id="ARBA00023136"/>
    </source>
</evidence>
<name>A0ABS5JAU9_9BACT</name>
<dbReference type="SUPFAM" id="SSF56935">
    <property type="entry name" value="Porins"/>
    <property type="match status" value="1"/>
</dbReference>
<comment type="similarity">
    <text evidence="10 11">Belongs to the TonB-dependent receptor family.</text>
</comment>
<dbReference type="Pfam" id="PF00593">
    <property type="entry name" value="TonB_dep_Rec_b-barrel"/>
    <property type="match status" value="1"/>
</dbReference>
<evidence type="ECO:0000256" key="5">
    <source>
        <dbReference type="ARBA" id="ARBA00022692"/>
    </source>
</evidence>
<keyword evidence="8 10" id="KW-0472">Membrane</keyword>
<evidence type="ECO:0000256" key="9">
    <source>
        <dbReference type="ARBA" id="ARBA00023237"/>
    </source>
</evidence>
<keyword evidence="4" id="KW-0406">Ion transport</keyword>
<evidence type="ECO:0000259" key="12">
    <source>
        <dbReference type="SMART" id="SM00965"/>
    </source>
</evidence>
<dbReference type="NCBIfam" id="TIGR04057">
    <property type="entry name" value="SusC_RagA_signa"/>
    <property type="match status" value="1"/>
</dbReference>
<dbReference type="InterPro" id="IPR008969">
    <property type="entry name" value="CarboxyPept-like_regulatory"/>
</dbReference>
<evidence type="ECO:0000256" key="11">
    <source>
        <dbReference type="RuleBase" id="RU003357"/>
    </source>
</evidence>
<dbReference type="SUPFAM" id="SSF49464">
    <property type="entry name" value="Carboxypeptidase regulatory domain-like"/>
    <property type="match status" value="1"/>
</dbReference>
<dbReference type="Gene3D" id="3.55.50.30">
    <property type="match status" value="1"/>
</dbReference>
<comment type="subcellular location">
    <subcellularLocation>
        <location evidence="1 10">Cell outer membrane</location>
        <topology evidence="1 10">Multi-pass membrane protein</topology>
    </subcellularLocation>
</comment>
<dbReference type="Gene3D" id="2.40.170.20">
    <property type="entry name" value="TonB-dependent receptor, beta-barrel domain"/>
    <property type="match status" value="1"/>
</dbReference>
<dbReference type="SMART" id="SM00965">
    <property type="entry name" value="STN"/>
    <property type="match status" value="1"/>
</dbReference>
<keyword evidence="2 10" id="KW-0813">Transport</keyword>
<dbReference type="InterPro" id="IPR000531">
    <property type="entry name" value="Beta-barrel_TonB"/>
</dbReference>
<dbReference type="Proteomes" id="UP000676386">
    <property type="component" value="Unassembled WGS sequence"/>
</dbReference>
<comment type="caution">
    <text evidence="13">The sequence shown here is derived from an EMBL/GenBank/DDBJ whole genome shotgun (WGS) entry which is preliminary data.</text>
</comment>
<organism evidence="13 14">
    <name type="scientific">Chitinophaga hostae</name>
    <dbReference type="NCBI Taxonomy" id="2831022"/>
    <lineage>
        <taxon>Bacteria</taxon>
        <taxon>Pseudomonadati</taxon>
        <taxon>Bacteroidota</taxon>
        <taxon>Chitinophagia</taxon>
        <taxon>Chitinophagales</taxon>
        <taxon>Chitinophagaceae</taxon>
        <taxon>Chitinophaga</taxon>
    </lineage>
</organism>
<dbReference type="InterPro" id="IPR012910">
    <property type="entry name" value="Plug_dom"/>
</dbReference>
<dbReference type="NCBIfam" id="TIGR04056">
    <property type="entry name" value="OMP_RagA_SusC"/>
    <property type="match status" value="1"/>
</dbReference>
<dbReference type="PROSITE" id="PS52016">
    <property type="entry name" value="TONB_DEPENDENT_REC_3"/>
    <property type="match status" value="1"/>
</dbReference>
<reference evidence="13 14" key="1">
    <citation type="submission" date="2021-04" db="EMBL/GenBank/DDBJ databases">
        <title>Chitinophaga sp. nov., isolated from the rhizosphere soil.</title>
        <authorList>
            <person name="He S."/>
        </authorList>
    </citation>
    <scope>NUCLEOTIDE SEQUENCE [LARGE SCALE GENOMIC DNA]</scope>
    <source>
        <strain evidence="13 14">2R12</strain>
    </source>
</reference>
<keyword evidence="14" id="KW-1185">Reference proteome</keyword>
<dbReference type="Gene3D" id="2.170.130.10">
    <property type="entry name" value="TonB-dependent receptor, plug domain"/>
    <property type="match status" value="1"/>
</dbReference>
<evidence type="ECO:0000256" key="2">
    <source>
        <dbReference type="ARBA" id="ARBA00022448"/>
    </source>
</evidence>
<evidence type="ECO:0000256" key="6">
    <source>
        <dbReference type="ARBA" id="ARBA00023004"/>
    </source>
</evidence>
<dbReference type="Pfam" id="PF07715">
    <property type="entry name" value="Plug"/>
    <property type="match status" value="1"/>
</dbReference>